<dbReference type="EMBL" id="CP020925">
    <property type="protein sequence ID" value="ATP20311.1"/>
    <property type="molecule type" value="Genomic_DNA"/>
</dbReference>
<dbReference type="InterPro" id="IPR036259">
    <property type="entry name" value="MFS_trans_sf"/>
</dbReference>
<dbReference type="PANTHER" id="PTHR12778:SF10">
    <property type="entry name" value="MAJOR FACILITATOR SUPERFAMILY DOMAIN-CONTAINING PROTEIN 3"/>
    <property type="match status" value="1"/>
</dbReference>
<reference evidence="7 8" key="1">
    <citation type="submission" date="2017-04" db="EMBL/GenBank/DDBJ databases">
        <title>Characterization, genome and methylation analysis of a phthalic acid esters degrading strain Sphingobium yanoikuyae SHJ.</title>
        <authorList>
            <person name="Feng L."/>
        </authorList>
    </citation>
    <scope>NUCLEOTIDE SEQUENCE [LARGE SCALE GENOMIC DNA]</scope>
    <source>
        <strain evidence="7 8">SHJ</strain>
    </source>
</reference>
<feature type="transmembrane region" description="Helical" evidence="6">
    <location>
        <begin position="165"/>
        <end position="182"/>
    </location>
</feature>
<comment type="subcellular location">
    <subcellularLocation>
        <location evidence="1">Membrane</location>
        <topology evidence="1">Multi-pass membrane protein</topology>
    </subcellularLocation>
</comment>
<evidence type="ECO:0000256" key="1">
    <source>
        <dbReference type="ARBA" id="ARBA00004141"/>
    </source>
</evidence>
<dbReference type="GO" id="GO:0008521">
    <property type="term" value="F:acetyl-CoA transmembrane transporter activity"/>
    <property type="evidence" value="ECO:0007669"/>
    <property type="project" value="InterPro"/>
</dbReference>
<evidence type="ECO:0000256" key="6">
    <source>
        <dbReference type="SAM" id="Phobius"/>
    </source>
</evidence>
<dbReference type="GO" id="GO:0016020">
    <property type="term" value="C:membrane"/>
    <property type="evidence" value="ECO:0007669"/>
    <property type="project" value="UniProtKB-SubCell"/>
</dbReference>
<sequence length="446" mass="48574">MCVTDIAEGKRNWRDVMRPYFGKMPFVALLIGISSGFPLMLLLGTMGYWLSKVGIQKSTIGFAIGLTTPYTLKWLWAPLVDKLPLPILTRLFGQRRAWLFFIQLLLFGAIWMLGSSDPANHLGYFAFCAILVSFLGATQDIVIDAYRIEILSDEEMPYGTATNQFGYRLGAFFSGVGTIFLYSPQTGLGLGWPLAYGLTALLVLPGALGALWAGPGTYVDRHGEMAGKRFGAWLKETVLNPFIEFLGRKGSVLILLFVLLYKIGDAMGQGMLNPMIVDLGFTDAEFIAINKVVGFWGLIVGTALAAPFIAWLGMGRALFISGLMMMLSNLTFVIVAMHGHSNLWLTIAVATEQVTSGIGLTVFVTYLSGLSSLAYTATQFALLSSFAAVGRTWLAAPAGIIAENVGWVGFWLTTVVAALPGMLLLWLIWHKGFVVDSVRQPSTTDD</sequence>
<dbReference type="InterPro" id="IPR024371">
    <property type="entry name" value="AcetylCoA_trans_1-like"/>
</dbReference>
<feature type="transmembrane region" description="Helical" evidence="6">
    <location>
        <begin position="318"/>
        <end position="337"/>
    </location>
</feature>
<evidence type="ECO:0000256" key="3">
    <source>
        <dbReference type="ARBA" id="ARBA00022692"/>
    </source>
</evidence>
<keyword evidence="3 6" id="KW-0812">Transmembrane</keyword>
<evidence type="ECO:0000256" key="2">
    <source>
        <dbReference type="ARBA" id="ARBA00022448"/>
    </source>
</evidence>
<organism evidence="7 8">
    <name type="scientific">Sphingobium yanoikuyae</name>
    <name type="common">Sphingomonas yanoikuyae</name>
    <dbReference type="NCBI Taxonomy" id="13690"/>
    <lineage>
        <taxon>Bacteria</taxon>
        <taxon>Pseudomonadati</taxon>
        <taxon>Pseudomonadota</taxon>
        <taxon>Alphaproteobacteria</taxon>
        <taxon>Sphingomonadales</taxon>
        <taxon>Sphingomonadaceae</taxon>
        <taxon>Sphingobium</taxon>
    </lineage>
</organism>
<evidence type="ECO:0000256" key="4">
    <source>
        <dbReference type="ARBA" id="ARBA00022989"/>
    </source>
</evidence>
<protein>
    <submittedName>
        <fullName evidence="7">MFS transporter</fullName>
    </submittedName>
</protein>
<feature type="transmembrane region" description="Helical" evidence="6">
    <location>
        <begin position="380"/>
        <end position="402"/>
    </location>
</feature>
<dbReference type="PANTHER" id="PTHR12778">
    <property type="entry name" value="SOLUTE CARRIER FAMILY 33 ACETYL-COA TRANSPORTER -RELATED"/>
    <property type="match status" value="1"/>
</dbReference>
<feature type="transmembrane region" description="Helical" evidence="6">
    <location>
        <begin position="55"/>
        <end position="76"/>
    </location>
</feature>
<feature type="transmembrane region" description="Helical" evidence="6">
    <location>
        <begin position="122"/>
        <end position="144"/>
    </location>
</feature>
<dbReference type="NCBIfam" id="TIGR00901">
    <property type="entry name" value="2A0125"/>
    <property type="match status" value="1"/>
</dbReference>
<feature type="transmembrane region" description="Helical" evidence="6">
    <location>
        <begin position="26"/>
        <end position="49"/>
    </location>
</feature>
<feature type="transmembrane region" description="Helical" evidence="6">
    <location>
        <begin position="343"/>
        <end position="368"/>
    </location>
</feature>
<keyword evidence="5 6" id="KW-0472">Membrane</keyword>
<proteinExistence type="predicted"/>
<accession>A0A2D1R633</accession>
<dbReference type="Gene3D" id="1.20.1250.20">
    <property type="entry name" value="MFS general substrate transporter like domains"/>
    <property type="match status" value="1"/>
</dbReference>
<feature type="transmembrane region" description="Helical" evidence="6">
    <location>
        <begin position="252"/>
        <end position="272"/>
    </location>
</feature>
<evidence type="ECO:0000313" key="8">
    <source>
        <dbReference type="Proteomes" id="UP000037029"/>
    </source>
</evidence>
<dbReference type="AlphaFoldDB" id="A0A2D1R633"/>
<dbReference type="Proteomes" id="UP000037029">
    <property type="component" value="Chromosome"/>
</dbReference>
<evidence type="ECO:0000313" key="7">
    <source>
        <dbReference type="EMBL" id="ATP20311.1"/>
    </source>
</evidence>
<gene>
    <name evidence="7" type="ORF">BV87_19240</name>
</gene>
<keyword evidence="2" id="KW-0813">Transport</keyword>
<dbReference type="InterPro" id="IPR004752">
    <property type="entry name" value="AmpG_permease/AT-1"/>
</dbReference>
<evidence type="ECO:0000256" key="5">
    <source>
        <dbReference type="ARBA" id="ARBA00023136"/>
    </source>
</evidence>
<feature type="transmembrane region" description="Helical" evidence="6">
    <location>
        <begin position="97"/>
        <end position="116"/>
    </location>
</feature>
<dbReference type="Pfam" id="PF13000">
    <property type="entry name" value="Acatn"/>
    <property type="match status" value="1"/>
</dbReference>
<keyword evidence="4 6" id="KW-1133">Transmembrane helix</keyword>
<dbReference type="SUPFAM" id="SSF103473">
    <property type="entry name" value="MFS general substrate transporter"/>
    <property type="match status" value="1"/>
</dbReference>
<feature type="transmembrane region" description="Helical" evidence="6">
    <location>
        <begin position="292"/>
        <end position="311"/>
    </location>
</feature>
<name>A0A2D1R633_SPHYA</name>
<feature type="transmembrane region" description="Helical" evidence="6">
    <location>
        <begin position="194"/>
        <end position="219"/>
    </location>
</feature>
<dbReference type="GO" id="GO:0035348">
    <property type="term" value="P:acetyl-CoA transmembrane transport"/>
    <property type="evidence" value="ECO:0007669"/>
    <property type="project" value="InterPro"/>
</dbReference>
<feature type="transmembrane region" description="Helical" evidence="6">
    <location>
        <begin position="408"/>
        <end position="429"/>
    </location>
</feature>